<dbReference type="AlphaFoldDB" id="A0A1Y5SM21"/>
<feature type="region of interest" description="Disordered" evidence="11">
    <location>
        <begin position="205"/>
        <end position="228"/>
    </location>
</feature>
<dbReference type="Proteomes" id="UP000193900">
    <property type="component" value="Unassembled WGS sequence"/>
</dbReference>
<dbReference type="InterPro" id="IPR001926">
    <property type="entry name" value="TrpB-like_PALP"/>
</dbReference>
<evidence type="ECO:0000313" key="14">
    <source>
        <dbReference type="Proteomes" id="UP000193900"/>
    </source>
</evidence>
<dbReference type="OrthoDB" id="9805733at2"/>
<dbReference type="Gene3D" id="3.40.50.1100">
    <property type="match status" value="2"/>
</dbReference>
<evidence type="ECO:0000259" key="12">
    <source>
        <dbReference type="Pfam" id="PF00291"/>
    </source>
</evidence>
<dbReference type="Pfam" id="PF00291">
    <property type="entry name" value="PALP"/>
    <property type="match status" value="1"/>
</dbReference>
<protein>
    <recommendedName>
        <fullName evidence="6">Cysteine synthase B</fullName>
        <ecNumber evidence="3">2.5.1.47</ecNumber>
    </recommendedName>
    <alternativeName>
        <fullName evidence="7">O-acetylserine (thiol)-lyase B</fullName>
    </alternativeName>
    <alternativeName>
        <fullName evidence="8">O-acetylserine sulfhydrylase B</fullName>
    </alternativeName>
</protein>
<feature type="modified residue" description="N6-(pyridoxal phosphate)lysine" evidence="10">
    <location>
        <position position="43"/>
    </location>
</feature>
<evidence type="ECO:0000313" key="13">
    <source>
        <dbReference type="EMBL" id="SLN43857.1"/>
    </source>
</evidence>
<evidence type="ECO:0000256" key="10">
    <source>
        <dbReference type="PIRSR" id="PIRSR605856-51"/>
    </source>
</evidence>
<dbReference type="PANTHER" id="PTHR10314">
    <property type="entry name" value="CYSTATHIONINE BETA-SYNTHASE"/>
    <property type="match status" value="1"/>
</dbReference>
<dbReference type="RefSeq" id="WP_085878667.1">
    <property type="nucleotide sequence ID" value="NZ_FWFZ01000007.1"/>
</dbReference>
<comment type="similarity">
    <text evidence="2">Belongs to the cysteine synthase/cystathionine beta-synthase family.</text>
</comment>
<evidence type="ECO:0000256" key="2">
    <source>
        <dbReference type="ARBA" id="ARBA00007103"/>
    </source>
</evidence>
<dbReference type="EMBL" id="FWFZ01000007">
    <property type="protein sequence ID" value="SLN43857.1"/>
    <property type="molecule type" value="Genomic_DNA"/>
</dbReference>
<dbReference type="GO" id="GO:0004124">
    <property type="term" value="F:cysteine synthase activity"/>
    <property type="evidence" value="ECO:0007669"/>
    <property type="project" value="UniProtKB-EC"/>
</dbReference>
<name>A0A1Y5SM21_9RHOB</name>
<feature type="binding site" evidence="9">
    <location>
        <position position="73"/>
    </location>
    <ligand>
        <name>pyridoxal 5'-phosphate</name>
        <dbReference type="ChEBI" id="CHEBI:597326"/>
    </ligand>
</feature>
<dbReference type="SUPFAM" id="SSF53686">
    <property type="entry name" value="Tryptophan synthase beta subunit-like PLP-dependent enzymes"/>
    <property type="match status" value="1"/>
</dbReference>
<evidence type="ECO:0000256" key="11">
    <source>
        <dbReference type="SAM" id="MobiDB-lite"/>
    </source>
</evidence>
<sequence length="359" mass="37906">MAIKSSILETVGNTPIVRINKLGPATVELYAKLEAFNPLGSVKDRLALGMIEAAEKDGSLRPGQTVIEATSGNTGIGLAMVCAQKGYSLVITMAESFSVERRKLMRFLGAKVILTPASEKGTGMVGKAKELAEKHGWFLARQFENEANADMHSRTTAREILADFEGLGLDYWVTGFGTGGTLKGVSRVLRAESPGTRIVVAEPENSQLLSSGIPQERNQDGSASGSHPSFERHMMQGWTPDFIPKLAGDAQAAGVIDLLQPVAGADALQCVHDLARQEGIFCGISGGATMAAALSVARSAPDGSRILAMIPDTGERYLSTPLFENVAETMTEEEMNIAASTPRFRFDVAGGAGAASGPH</sequence>
<dbReference type="CDD" id="cd01561">
    <property type="entry name" value="CBS_like"/>
    <property type="match status" value="1"/>
</dbReference>
<evidence type="ECO:0000256" key="6">
    <source>
        <dbReference type="ARBA" id="ARBA00072081"/>
    </source>
</evidence>
<proteinExistence type="inferred from homology"/>
<reference evidence="13 14" key="1">
    <citation type="submission" date="2017-03" db="EMBL/GenBank/DDBJ databases">
        <authorList>
            <person name="Afonso C.L."/>
            <person name="Miller P.J."/>
            <person name="Scott M.A."/>
            <person name="Spackman E."/>
            <person name="Goraichik I."/>
            <person name="Dimitrov K.M."/>
            <person name="Suarez D.L."/>
            <person name="Swayne D.E."/>
        </authorList>
    </citation>
    <scope>NUCLEOTIDE SEQUENCE [LARGE SCALE GENOMIC DNA]</scope>
    <source>
        <strain evidence="13 14">CECT 7023</strain>
    </source>
</reference>
<evidence type="ECO:0000256" key="1">
    <source>
        <dbReference type="ARBA" id="ARBA00001933"/>
    </source>
</evidence>
<evidence type="ECO:0000256" key="4">
    <source>
        <dbReference type="ARBA" id="ARBA00022898"/>
    </source>
</evidence>
<dbReference type="GO" id="GO:0006535">
    <property type="term" value="P:cysteine biosynthetic process from serine"/>
    <property type="evidence" value="ECO:0007669"/>
    <property type="project" value="InterPro"/>
</dbReference>
<comment type="cofactor">
    <cofactor evidence="1 9">
        <name>pyridoxal 5'-phosphate</name>
        <dbReference type="ChEBI" id="CHEBI:597326"/>
    </cofactor>
</comment>
<feature type="domain" description="Tryptophan synthase beta chain-like PALP" evidence="12">
    <location>
        <begin position="8"/>
        <end position="312"/>
    </location>
</feature>
<evidence type="ECO:0000256" key="9">
    <source>
        <dbReference type="PIRSR" id="PIRSR605856-50"/>
    </source>
</evidence>
<evidence type="ECO:0000256" key="5">
    <source>
        <dbReference type="ARBA" id="ARBA00047931"/>
    </source>
</evidence>
<accession>A0A1Y5SM21</accession>
<dbReference type="FunFam" id="3.40.50.1100:FF:000003">
    <property type="entry name" value="Cystathionine beta-synthase"/>
    <property type="match status" value="1"/>
</dbReference>
<dbReference type="EC" id="2.5.1.47" evidence="3"/>
<keyword evidence="4 9" id="KW-0663">Pyridoxal phosphate</keyword>
<keyword evidence="14" id="KW-1185">Reference proteome</keyword>
<feature type="binding site" evidence="9">
    <location>
        <begin position="177"/>
        <end position="181"/>
    </location>
    <ligand>
        <name>pyridoxal 5'-phosphate</name>
        <dbReference type="ChEBI" id="CHEBI:597326"/>
    </ligand>
</feature>
<feature type="binding site" evidence="9">
    <location>
        <position position="285"/>
    </location>
    <ligand>
        <name>pyridoxal 5'-phosphate</name>
        <dbReference type="ChEBI" id="CHEBI:597326"/>
    </ligand>
</feature>
<dbReference type="InterPro" id="IPR036052">
    <property type="entry name" value="TrpB-like_PALP_sf"/>
</dbReference>
<evidence type="ECO:0000256" key="7">
    <source>
        <dbReference type="ARBA" id="ARBA00078257"/>
    </source>
</evidence>
<evidence type="ECO:0000256" key="3">
    <source>
        <dbReference type="ARBA" id="ARBA00012681"/>
    </source>
</evidence>
<gene>
    <name evidence="13" type="ORF">ROA7023_01804</name>
</gene>
<dbReference type="InterPro" id="IPR005856">
    <property type="entry name" value="Cys_synth"/>
</dbReference>
<dbReference type="InterPro" id="IPR050214">
    <property type="entry name" value="Cys_Synth/Cystath_Beta-Synth"/>
</dbReference>
<dbReference type="NCBIfam" id="TIGR01136">
    <property type="entry name" value="cysKM"/>
    <property type="match status" value="1"/>
</dbReference>
<comment type="catalytic activity">
    <reaction evidence="5">
        <text>O-acetyl-L-serine + hydrogen sulfide = L-cysteine + acetate</text>
        <dbReference type="Rhea" id="RHEA:14829"/>
        <dbReference type="ChEBI" id="CHEBI:29919"/>
        <dbReference type="ChEBI" id="CHEBI:30089"/>
        <dbReference type="ChEBI" id="CHEBI:35235"/>
        <dbReference type="ChEBI" id="CHEBI:58340"/>
        <dbReference type="EC" id="2.5.1.47"/>
    </reaction>
</comment>
<evidence type="ECO:0000256" key="8">
    <source>
        <dbReference type="ARBA" id="ARBA00079153"/>
    </source>
</evidence>
<organism evidence="13 14">
    <name type="scientific">Roseisalinus antarcticus</name>
    <dbReference type="NCBI Taxonomy" id="254357"/>
    <lineage>
        <taxon>Bacteria</taxon>
        <taxon>Pseudomonadati</taxon>
        <taxon>Pseudomonadota</taxon>
        <taxon>Alphaproteobacteria</taxon>
        <taxon>Rhodobacterales</taxon>
        <taxon>Roseobacteraceae</taxon>
        <taxon>Roseisalinus</taxon>
    </lineage>
</organism>